<evidence type="ECO:0000256" key="1">
    <source>
        <dbReference type="ARBA" id="ARBA00012210"/>
    </source>
</evidence>
<dbReference type="PANTHER" id="PTHR24161:SF85">
    <property type="entry name" value="PALMITOYLTRANSFERASE HIP14"/>
    <property type="match status" value="1"/>
</dbReference>
<dbReference type="EMBL" id="JAULSN010000005">
    <property type="protein sequence ID" value="KAK3370799.1"/>
    <property type="molecule type" value="Genomic_DNA"/>
</dbReference>
<feature type="region of interest" description="Disordered" evidence="5">
    <location>
        <begin position="879"/>
        <end position="909"/>
    </location>
</feature>
<evidence type="ECO:0000256" key="4">
    <source>
        <dbReference type="PROSITE-ProRule" id="PRU00023"/>
    </source>
</evidence>
<evidence type="ECO:0000313" key="6">
    <source>
        <dbReference type="EMBL" id="KAK3370799.1"/>
    </source>
</evidence>
<feature type="repeat" description="ANK" evidence="4">
    <location>
        <begin position="598"/>
        <end position="632"/>
    </location>
</feature>
<feature type="compositionally biased region" description="Acidic residues" evidence="5">
    <location>
        <begin position="895"/>
        <end position="909"/>
    </location>
</feature>
<dbReference type="SMART" id="SM00248">
    <property type="entry name" value="ANK"/>
    <property type="match status" value="6"/>
</dbReference>
<comment type="caution">
    <text evidence="6">The sequence shown here is derived from an EMBL/GenBank/DDBJ whole genome shotgun (WGS) entry which is preliminary data.</text>
</comment>
<dbReference type="Pfam" id="PF00023">
    <property type="entry name" value="Ank"/>
    <property type="match status" value="3"/>
</dbReference>
<dbReference type="InterPro" id="IPR002110">
    <property type="entry name" value="Ankyrin_rpt"/>
</dbReference>
<keyword evidence="7" id="KW-1185">Reference proteome</keyword>
<dbReference type="GO" id="GO:0019706">
    <property type="term" value="F:protein-cysteine S-palmitoyltransferase activity"/>
    <property type="evidence" value="ECO:0007669"/>
    <property type="project" value="UniProtKB-EC"/>
</dbReference>
<feature type="repeat" description="ANK" evidence="4">
    <location>
        <begin position="699"/>
        <end position="731"/>
    </location>
</feature>
<gene>
    <name evidence="6" type="ORF">B0T24DRAFT_300132</name>
</gene>
<dbReference type="Gene3D" id="1.25.40.20">
    <property type="entry name" value="Ankyrin repeat-containing domain"/>
    <property type="match status" value="1"/>
</dbReference>
<reference evidence="6" key="2">
    <citation type="submission" date="2023-06" db="EMBL/GenBank/DDBJ databases">
        <authorList>
            <consortium name="Lawrence Berkeley National Laboratory"/>
            <person name="Haridas S."/>
            <person name="Hensen N."/>
            <person name="Bonometti L."/>
            <person name="Westerberg I."/>
            <person name="Brannstrom I.O."/>
            <person name="Guillou S."/>
            <person name="Cros-Aarteil S."/>
            <person name="Calhoun S."/>
            <person name="Kuo A."/>
            <person name="Mondo S."/>
            <person name="Pangilinan J."/>
            <person name="Riley R."/>
            <person name="Labutti K."/>
            <person name="Andreopoulos B."/>
            <person name="Lipzen A."/>
            <person name="Chen C."/>
            <person name="Yanf M."/>
            <person name="Daum C."/>
            <person name="Ng V."/>
            <person name="Clum A."/>
            <person name="Steindorff A."/>
            <person name="Ohm R."/>
            <person name="Martin F."/>
            <person name="Silar P."/>
            <person name="Natvig D."/>
            <person name="Lalanne C."/>
            <person name="Gautier V."/>
            <person name="Ament-Velasquez S.L."/>
            <person name="Kruys A."/>
            <person name="Hutchinson M.I."/>
            <person name="Powell A.J."/>
            <person name="Barry K."/>
            <person name="Miller A.N."/>
            <person name="Grigoriev I.V."/>
            <person name="Debuchy R."/>
            <person name="Gladieux P."/>
            <person name="Thoren M.H."/>
            <person name="Johannesson H."/>
        </authorList>
    </citation>
    <scope>NUCLEOTIDE SEQUENCE</scope>
    <source>
        <strain evidence="6">CBS 958.72</strain>
    </source>
</reference>
<dbReference type="PROSITE" id="PS50297">
    <property type="entry name" value="ANK_REP_REGION"/>
    <property type="match status" value="2"/>
</dbReference>
<keyword evidence="2" id="KW-0677">Repeat</keyword>
<dbReference type="PANTHER" id="PTHR24161">
    <property type="entry name" value="ANK_REP_REGION DOMAIN-CONTAINING PROTEIN-RELATED"/>
    <property type="match status" value="1"/>
</dbReference>
<dbReference type="InterPro" id="IPR036770">
    <property type="entry name" value="Ankyrin_rpt-contain_sf"/>
</dbReference>
<evidence type="ECO:0000256" key="3">
    <source>
        <dbReference type="ARBA" id="ARBA00023043"/>
    </source>
</evidence>
<proteinExistence type="predicted"/>
<dbReference type="PRINTS" id="PR01415">
    <property type="entry name" value="ANKYRIN"/>
</dbReference>
<sequence>MHALVSGEVGKSALGPHASAVVKMDGCELPIEMPCVAVPHSSQRRQHPSFPLLFQVSLHPLQLFSSQPPSFGRKPHPSTAYSTPTTSMMDPLSVAASAIAFAQAVGAIGAGINTLKSLQNMSAEFCDMLNELSSLQALLHQLRGTMEAAAEPGFLLPQRAVEPVTKIQQELSQIVNEIDAISRDIARTSNGLNKKGQQKISVLRWQPRRQRLVDLREKARRCRDNLSACIDLLGFSHQIHQGRLMVEVHGILAKSTGAVEGGFNRMQQTLEQLTNLVDHRLNSVHSRFDALEMQTTLTRPTGALTHVASQPSSVVHIQTSVGQKCSPYCKCQCHTSSAVRTPRWARSLVGSFFVQYNSIPLFDRRTCNISSCRSTSRKSMTMTYSFPKWLVSRAICATAVWGSLTDAGASLHLRVPRVKDMGNIWAAIVLNRVDLLRDWIARKEVLLTDIDDTGDSIINRLVCTEDYDLAAAVLGEFPDTSFPDPHGWTPFSVTRVALRMHTVYGSGHALSVDSLQTFQRIAEIEENEAELSTIIHEAVLGNTNIKLEAALTLDPSRINDFDSAGYSPLHWAARLGNPPAAETLIRHGANVNQKRKIDGNTPLHMAARSSLKSTAMITLLLQHGADVNATNRCGEQPLHFANSAQKVGALVQGGADLDVRNQWGFTPIGSNIRYNFSNADENIRQLFDAGADINLADNYGLTPLMLASSWNNMIALGQLVELGAKLDAVNNMGSSILGCIARFGSFAQIQYFRSIKMDGLDPDLHDKFCYRPLGDYRRRLVYDLFLYQTRPTQAEAFAFCSLILEIRRRNWGSGQFLETKSRLEANGKHEQLRLWVGYQWQRLHDNPELANDEWDDDYDYWFDEIDLWGEPVDYDTGILFDGSDGTNSSERDDVHEQEDDGEFVDAPEY</sequence>
<dbReference type="SUPFAM" id="SSF48403">
    <property type="entry name" value="Ankyrin repeat"/>
    <property type="match status" value="1"/>
</dbReference>
<keyword evidence="3 4" id="KW-0040">ANK repeat</keyword>
<evidence type="ECO:0000256" key="2">
    <source>
        <dbReference type="ARBA" id="ARBA00022737"/>
    </source>
</evidence>
<dbReference type="AlphaFoldDB" id="A0AAE0N631"/>
<dbReference type="PROSITE" id="PS50088">
    <property type="entry name" value="ANK_REPEAT"/>
    <property type="match status" value="3"/>
</dbReference>
<feature type="repeat" description="ANK" evidence="4">
    <location>
        <begin position="564"/>
        <end position="596"/>
    </location>
</feature>
<accession>A0AAE0N631</accession>
<dbReference type="Proteomes" id="UP001287356">
    <property type="component" value="Unassembled WGS sequence"/>
</dbReference>
<organism evidence="6 7">
    <name type="scientific">Lasiosphaeria ovina</name>
    <dbReference type="NCBI Taxonomy" id="92902"/>
    <lineage>
        <taxon>Eukaryota</taxon>
        <taxon>Fungi</taxon>
        <taxon>Dikarya</taxon>
        <taxon>Ascomycota</taxon>
        <taxon>Pezizomycotina</taxon>
        <taxon>Sordariomycetes</taxon>
        <taxon>Sordariomycetidae</taxon>
        <taxon>Sordariales</taxon>
        <taxon>Lasiosphaeriaceae</taxon>
        <taxon>Lasiosphaeria</taxon>
    </lineage>
</organism>
<protein>
    <recommendedName>
        <fullName evidence="1">protein S-acyltransferase</fullName>
        <ecNumber evidence="1">2.3.1.225</ecNumber>
    </recommendedName>
</protein>
<evidence type="ECO:0000313" key="7">
    <source>
        <dbReference type="Proteomes" id="UP001287356"/>
    </source>
</evidence>
<evidence type="ECO:0000256" key="5">
    <source>
        <dbReference type="SAM" id="MobiDB-lite"/>
    </source>
</evidence>
<reference evidence="6" key="1">
    <citation type="journal article" date="2023" name="Mol. Phylogenet. Evol.">
        <title>Genome-scale phylogeny and comparative genomics of the fungal order Sordariales.</title>
        <authorList>
            <person name="Hensen N."/>
            <person name="Bonometti L."/>
            <person name="Westerberg I."/>
            <person name="Brannstrom I.O."/>
            <person name="Guillou S."/>
            <person name="Cros-Aarteil S."/>
            <person name="Calhoun S."/>
            <person name="Haridas S."/>
            <person name="Kuo A."/>
            <person name="Mondo S."/>
            <person name="Pangilinan J."/>
            <person name="Riley R."/>
            <person name="LaButti K."/>
            <person name="Andreopoulos B."/>
            <person name="Lipzen A."/>
            <person name="Chen C."/>
            <person name="Yan M."/>
            <person name="Daum C."/>
            <person name="Ng V."/>
            <person name="Clum A."/>
            <person name="Steindorff A."/>
            <person name="Ohm R.A."/>
            <person name="Martin F."/>
            <person name="Silar P."/>
            <person name="Natvig D.O."/>
            <person name="Lalanne C."/>
            <person name="Gautier V."/>
            <person name="Ament-Velasquez S.L."/>
            <person name="Kruys A."/>
            <person name="Hutchinson M.I."/>
            <person name="Powell A.J."/>
            <person name="Barry K."/>
            <person name="Miller A.N."/>
            <person name="Grigoriev I.V."/>
            <person name="Debuchy R."/>
            <person name="Gladieux P."/>
            <person name="Hiltunen Thoren M."/>
            <person name="Johannesson H."/>
        </authorList>
    </citation>
    <scope>NUCLEOTIDE SEQUENCE</scope>
    <source>
        <strain evidence="6">CBS 958.72</strain>
    </source>
</reference>
<name>A0AAE0N631_9PEZI</name>
<dbReference type="EC" id="2.3.1.225" evidence="1"/>